<keyword evidence="2" id="KW-0732">Signal</keyword>
<protein>
    <recommendedName>
        <fullName evidence="4">Periplasmic binding protein domain-containing protein</fullName>
    </recommendedName>
</protein>
<dbReference type="InterPro" id="IPR050555">
    <property type="entry name" value="Bact_Solute-Bind_Prot2"/>
</dbReference>
<keyword evidence="6" id="KW-1185">Reference proteome</keyword>
<accession>A0ABQ6JSG2</accession>
<dbReference type="InterPro" id="IPR025997">
    <property type="entry name" value="SBP_2_dom"/>
</dbReference>
<evidence type="ECO:0000256" key="3">
    <source>
        <dbReference type="SAM" id="MobiDB-lite"/>
    </source>
</evidence>
<evidence type="ECO:0000259" key="4">
    <source>
        <dbReference type="Pfam" id="PF13407"/>
    </source>
</evidence>
<evidence type="ECO:0000256" key="2">
    <source>
        <dbReference type="ARBA" id="ARBA00022729"/>
    </source>
</evidence>
<evidence type="ECO:0000256" key="1">
    <source>
        <dbReference type="ARBA" id="ARBA00004196"/>
    </source>
</evidence>
<name>A0ABQ6JSG2_9MICO</name>
<dbReference type="Proteomes" id="UP001157069">
    <property type="component" value="Unassembled WGS sequence"/>
</dbReference>
<evidence type="ECO:0000313" key="5">
    <source>
        <dbReference type="EMBL" id="GMA90249.1"/>
    </source>
</evidence>
<feature type="compositionally biased region" description="Basic residues" evidence="3">
    <location>
        <begin position="338"/>
        <end position="357"/>
    </location>
</feature>
<evidence type="ECO:0000313" key="6">
    <source>
        <dbReference type="Proteomes" id="UP001157069"/>
    </source>
</evidence>
<dbReference type="InterPro" id="IPR028082">
    <property type="entry name" value="Peripla_BP_I"/>
</dbReference>
<feature type="compositionally biased region" description="Basic residues" evidence="3">
    <location>
        <begin position="245"/>
        <end position="255"/>
    </location>
</feature>
<dbReference type="PANTHER" id="PTHR30036">
    <property type="entry name" value="D-XYLOSE-BINDING PERIPLASMIC PROTEIN"/>
    <property type="match status" value="1"/>
</dbReference>
<comment type="subcellular location">
    <subcellularLocation>
        <location evidence="1">Cell envelope</location>
    </subcellularLocation>
</comment>
<comment type="caution">
    <text evidence="5">The sequence shown here is derived from an EMBL/GenBank/DDBJ whole genome shotgun (WGS) entry which is preliminary data.</text>
</comment>
<feature type="compositionally biased region" description="Low complexity" evidence="3">
    <location>
        <begin position="358"/>
        <end position="367"/>
    </location>
</feature>
<dbReference type="SUPFAM" id="SSF53822">
    <property type="entry name" value="Periplasmic binding protein-like I"/>
    <property type="match status" value="1"/>
</dbReference>
<gene>
    <name evidence="5" type="ORF">GCM10025869_07780</name>
</gene>
<dbReference type="Pfam" id="PF13407">
    <property type="entry name" value="Peripla_BP_4"/>
    <property type="match status" value="1"/>
</dbReference>
<proteinExistence type="predicted"/>
<reference evidence="6" key="1">
    <citation type="journal article" date="2019" name="Int. J. Syst. Evol. Microbiol.">
        <title>The Global Catalogue of Microorganisms (GCM) 10K type strain sequencing project: providing services to taxonomists for standard genome sequencing and annotation.</title>
        <authorList>
            <consortium name="The Broad Institute Genomics Platform"/>
            <consortium name="The Broad Institute Genome Sequencing Center for Infectious Disease"/>
            <person name="Wu L."/>
            <person name="Ma J."/>
        </authorList>
    </citation>
    <scope>NUCLEOTIDE SEQUENCE [LARGE SCALE GENOMIC DNA]</scope>
    <source>
        <strain evidence="6">NBRC 108755</strain>
    </source>
</reference>
<dbReference type="PANTHER" id="PTHR30036:SF1">
    <property type="entry name" value="D-XYLOSE-BINDING PERIPLASMIC PROTEIN"/>
    <property type="match status" value="1"/>
</dbReference>
<feature type="domain" description="Periplasmic binding protein" evidence="4">
    <location>
        <begin position="5"/>
        <end position="224"/>
    </location>
</feature>
<dbReference type="Gene3D" id="3.40.50.2300">
    <property type="match status" value="2"/>
</dbReference>
<dbReference type="EMBL" id="BSVA01000001">
    <property type="protein sequence ID" value="GMA90249.1"/>
    <property type="molecule type" value="Genomic_DNA"/>
</dbReference>
<sequence>MAVLFPGDRDNAWGASAEVLRQELADDGYAVEVRFAGDDIPTQLEQLRDVLEAAPVAVVIAPVDATAIAAVLDEEAAPEVAVIAYDELIVDSQQVDYFATFDHRAAGRLRAEAFVEALGLDAPADAVPDAVPVELLAGSGDDRGARDAFAGALETLQPYLDSGRLVVPSGRIALEQTAVLRGDPATAAERIAELLDEGVPLAGVLSPSDAMSAAIAELLLENGRGIVPAGDTWSATPLPPEGSRSCRRLRRRPMPRFRPIPTRRATRSPTRRAAPSTVTRRAAPSTVTRMPRPRAHPSCSRAADRASGGPGHARRHPDLDRLRGPARARPRRGEHGARGRRGLRAHRDPRCHHRQRHPGGADAPARPAARDQPRGRGGPARLAG</sequence>
<feature type="region of interest" description="Disordered" evidence="3">
    <location>
        <begin position="231"/>
        <end position="384"/>
    </location>
</feature>
<organism evidence="5 6">
    <name type="scientific">Homoserinibacter gongjuensis</name>
    <dbReference type="NCBI Taxonomy" id="1162968"/>
    <lineage>
        <taxon>Bacteria</taxon>
        <taxon>Bacillati</taxon>
        <taxon>Actinomycetota</taxon>
        <taxon>Actinomycetes</taxon>
        <taxon>Micrococcales</taxon>
        <taxon>Microbacteriaceae</taxon>
        <taxon>Homoserinibacter</taxon>
    </lineage>
</organism>